<name>A0A4Z2F9L0_9TELE</name>
<sequence length="85" mass="9305">MDFTLLRSLISRYPDAVVAMEPRSGKRAEWTGGGDGSVGINGQITTTHNAPLSAPPSHRHDRPEMEGRRLQKESGGCGFRRTPML</sequence>
<evidence type="ECO:0000256" key="1">
    <source>
        <dbReference type="SAM" id="MobiDB-lite"/>
    </source>
</evidence>
<feature type="compositionally biased region" description="Basic and acidic residues" evidence="1">
    <location>
        <begin position="61"/>
        <end position="72"/>
    </location>
</feature>
<evidence type="ECO:0000313" key="3">
    <source>
        <dbReference type="Proteomes" id="UP000314294"/>
    </source>
</evidence>
<dbReference type="EMBL" id="SRLO01001426">
    <property type="protein sequence ID" value="TNN37916.1"/>
    <property type="molecule type" value="Genomic_DNA"/>
</dbReference>
<dbReference type="AlphaFoldDB" id="A0A4Z2F9L0"/>
<organism evidence="2 3">
    <name type="scientific">Liparis tanakae</name>
    <name type="common">Tanaka's snailfish</name>
    <dbReference type="NCBI Taxonomy" id="230148"/>
    <lineage>
        <taxon>Eukaryota</taxon>
        <taxon>Metazoa</taxon>
        <taxon>Chordata</taxon>
        <taxon>Craniata</taxon>
        <taxon>Vertebrata</taxon>
        <taxon>Euteleostomi</taxon>
        <taxon>Actinopterygii</taxon>
        <taxon>Neopterygii</taxon>
        <taxon>Teleostei</taxon>
        <taxon>Neoteleostei</taxon>
        <taxon>Acanthomorphata</taxon>
        <taxon>Eupercaria</taxon>
        <taxon>Perciformes</taxon>
        <taxon>Cottioidei</taxon>
        <taxon>Cottales</taxon>
        <taxon>Liparidae</taxon>
        <taxon>Liparis</taxon>
    </lineage>
</organism>
<proteinExistence type="predicted"/>
<accession>A0A4Z2F9L0</accession>
<feature type="compositionally biased region" description="Polar residues" evidence="1">
    <location>
        <begin position="40"/>
        <end position="50"/>
    </location>
</feature>
<reference evidence="2 3" key="1">
    <citation type="submission" date="2019-03" db="EMBL/GenBank/DDBJ databases">
        <title>First draft genome of Liparis tanakae, snailfish: a comprehensive survey of snailfish specific genes.</title>
        <authorList>
            <person name="Kim W."/>
            <person name="Song I."/>
            <person name="Jeong J.-H."/>
            <person name="Kim D."/>
            <person name="Kim S."/>
            <person name="Ryu S."/>
            <person name="Song J.Y."/>
            <person name="Lee S.K."/>
        </authorList>
    </citation>
    <scope>NUCLEOTIDE SEQUENCE [LARGE SCALE GENOMIC DNA]</scope>
    <source>
        <tissue evidence="2">Muscle</tissue>
    </source>
</reference>
<keyword evidence="3" id="KW-1185">Reference proteome</keyword>
<protein>
    <submittedName>
        <fullName evidence="2">Uncharacterized protein</fullName>
    </submittedName>
</protein>
<dbReference type="Proteomes" id="UP000314294">
    <property type="component" value="Unassembled WGS sequence"/>
</dbReference>
<feature type="region of interest" description="Disordered" evidence="1">
    <location>
        <begin position="26"/>
        <end position="85"/>
    </location>
</feature>
<comment type="caution">
    <text evidence="2">The sequence shown here is derived from an EMBL/GenBank/DDBJ whole genome shotgun (WGS) entry which is preliminary data.</text>
</comment>
<gene>
    <name evidence="2" type="ORF">EYF80_051913</name>
</gene>
<evidence type="ECO:0000313" key="2">
    <source>
        <dbReference type="EMBL" id="TNN37916.1"/>
    </source>
</evidence>